<comment type="function">
    <text evidence="5">Flavin prenyltransferase that catalyzes the synthesis of the prenylated FMN cofactor (prenyl-FMN) for 4-hydroxy-3-polyprenylbenzoic acid decarboxylase UbiD. The prenyltransferase is metal-independent and links a dimethylallyl moiety from dimethylallyl monophosphate (DMAP) to the flavin N5 and C6 atoms of FMN.</text>
</comment>
<keyword evidence="1 5" id="KW-0637">Prenyltransferase</keyword>
<dbReference type="Pfam" id="PF02441">
    <property type="entry name" value="Flavoprotein"/>
    <property type="match status" value="1"/>
</dbReference>
<accession>A0ABY2WVM0</accession>
<dbReference type="InterPro" id="IPR003382">
    <property type="entry name" value="Flavoprotein"/>
</dbReference>
<organism evidence="7 8">
    <name type="scientific">Ruegeria sediminis</name>
    <dbReference type="NCBI Taxonomy" id="2583820"/>
    <lineage>
        <taxon>Bacteria</taxon>
        <taxon>Pseudomonadati</taxon>
        <taxon>Pseudomonadota</taxon>
        <taxon>Alphaproteobacteria</taxon>
        <taxon>Rhodobacterales</taxon>
        <taxon>Roseobacteraceae</taxon>
        <taxon>Ruegeria</taxon>
    </lineage>
</organism>
<feature type="binding site" evidence="5">
    <location>
        <begin position="90"/>
        <end position="93"/>
    </location>
    <ligand>
        <name>FMN</name>
        <dbReference type="ChEBI" id="CHEBI:58210"/>
    </ligand>
</feature>
<dbReference type="HAMAP" id="MF_01984">
    <property type="entry name" value="ubiX_pad"/>
    <property type="match status" value="1"/>
</dbReference>
<feature type="binding site" evidence="5">
    <location>
        <position position="171"/>
    </location>
    <ligand>
        <name>dimethylallyl phosphate</name>
        <dbReference type="ChEBI" id="CHEBI:88052"/>
    </ligand>
</feature>
<dbReference type="RefSeq" id="WP_138843452.1">
    <property type="nucleotide sequence ID" value="NZ_VCPD01000005.1"/>
</dbReference>
<feature type="binding site" evidence="5">
    <location>
        <position position="125"/>
    </location>
    <ligand>
        <name>FMN</name>
        <dbReference type="ChEBI" id="CHEBI:58210"/>
    </ligand>
</feature>
<feature type="domain" description="Flavoprotein" evidence="6">
    <location>
        <begin position="5"/>
        <end position="174"/>
    </location>
</feature>
<evidence type="ECO:0000313" key="8">
    <source>
        <dbReference type="Proteomes" id="UP001193035"/>
    </source>
</evidence>
<evidence type="ECO:0000256" key="1">
    <source>
        <dbReference type="ARBA" id="ARBA00022602"/>
    </source>
</evidence>
<feature type="binding site" evidence="5">
    <location>
        <position position="38"/>
    </location>
    <ligand>
        <name>FMN</name>
        <dbReference type="ChEBI" id="CHEBI:58210"/>
    </ligand>
</feature>
<dbReference type="EMBL" id="VCPD01000005">
    <property type="protein sequence ID" value="TMV06337.1"/>
    <property type="molecule type" value="Genomic_DNA"/>
</dbReference>
<comment type="caution">
    <text evidence="7">The sequence shown here is derived from an EMBL/GenBank/DDBJ whole genome shotgun (WGS) entry which is preliminary data.</text>
</comment>
<proteinExistence type="inferred from homology"/>
<dbReference type="NCBIfam" id="TIGR00421">
    <property type="entry name" value="ubiX_pad"/>
    <property type="match status" value="1"/>
</dbReference>
<dbReference type="SUPFAM" id="SSF52507">
    <property type="entry name" value="Homo-oligomeric flavin-containing Cys decarboxylases, HFCD"/>
    <property type="match status" value="1"/>
</dbReference>
<reference evidence="7 8" key="1">
    <citation type="submission" date="2019-05" db="EMBL/GenBank/DDBJ databases">
        <title>Ruegeria sp. nov., isolated from tidal flat.</title>
        <authorList>
            <person name="Kim W."/>
        </authorList>
    </citation>
    <scope>NUCLEOTIDE SEQUENCE [LARGE SCALE GENOMIC DNA]</scope>
    <source>
        <strain evidence="7 8">CAU 1488</strain>
    </source>
</reference>
<evidence type="ECO:0000256" key="4">
    <source>
        <dbReference type="ARBA" id="ARBA00022679"/>
    </source>
</evidence>
<name>A0ABY2WVM0_9RHOB</name>
<dbReference type="NCBIfam" id="NF004685">
    <property type="entry name" value="PRK06029.1"/>
    <property type="match status" value="1"/>
</dbReference>
<dbReference type="InterPro" id="IPR036551">
    <property type="entry name" value="Flavin_trans-like"/>
</dbReference>
<dbReference type="Gene3D" id="3.40.50.1950">
    <property type="entry name" value="Flavin prenyltransferase-like"/>
    <property type="match status" value="1"/>
</dbReference>
<comment type="caution">
    <text evidence="5">Lacks conserved residue(s) required for the propagation of feature annotation.</text>
</comment>
<sequence length="201" mass="20843">MTAPRVILGIAGASGAALGLSVARQLRALGAEVDLVVSPAAERTLQAECGADALQWLGAMATRTHSVRDIGASIASGSVPVAGMIVAPCSMRSLAAIAHGLDDNLLTRAAGVQLKERRRLVLLPREAPLTLAHLRNMTAVAEMGAILLPPVPAFYLLPVSVQDITDQIAARAIDLLGVAKPIALQWSDDEPGLAERVVGDL</sequence>
<evidence type="ECO:0000259" key="6">
    <source>
        <dbReference type="Pfam" id="PF02441"/>
    </source>
</evidence>
<keyword evidence="8" id="KW-1185">Reference proteome</keyword>
<dbReference type="InterPro" id="IPR004507">
    <property type="entry name" value="UbiX-like"/>
</dbReference>
<feature type="binding site" evidence="5">
    <location>
        <position position="155"/>
    </location>
    <ligand>
        <name>dimethylallyl phosphate</name>
        <dbReference type="ChEBI" id="CHEBI:88052"/>
    </ligand>
</feature>
<evidence type="ECO:0000256" key="3">
    <source>
        <dbReference type="ARBA" id="ARBA00022643"/>
    </source>
</evidence>
<comment type="similarity">
    <text evidence="5">Belongs to the UbiX/PAD1 family.</text>
</comment>
<keyword evidence="2 5" id="KW-0285">Flavoprotein</keyword>
<protein>
    <recommendedName>
        <fullName evidence="5">Flavin prenyltransferase UbiX</fullName>
        <ecNumber evidence="5">2.5.1.129</ecNumber>
    </recommendedName>
</protein>
<gene>
    <name evidence="5" type="primary">ubiX</name>
    <name evidence="7" type="ORF">FGK63_14360</name>
</gene>
<evidence type="ECO:0000256" key="5">
    <source>
        <dbReference type="HAMAP-Rule" id="MF_01984"/>
    </source>
</evidence>
<dbReference type="Proteomes" id="UP001193035">
    <property type="component" value="Unassembled WGS sequence"/>
</dbReference>
<evidence type="ECO:0000313" key="7">
    <source>
        <dbReference type="EMBL" id="TMV06337.1"/>
    </source>
</evidence>
<keyword evidence="4 5" id="KW-0808">Transferase</keyword>
<comment type="catalytic activity">
    <reaction evidence="5">
        <text>dimethylallyl phosphate + FMNH2 = prenylated FMNH2 + phosphate</text>
        <dbReference type="Rhea" id="RHEA:37743"/>
        <dbReference type="ChEBI" id="CHEBI:43474"/>
        <dbReference type="ChEBI" id="CHEBI:57618"/>
        <dbReference type="ChEBI" id="CHEBI:87467"/>
        <dbReference type="ChEBI" id="CHEBI:88052"/>
        <dbReference type="EC" id="2.5.1.129"/>
    </reaction>
</comment>
<dbReference type="EC" id="2.5.1.129" evidence="5"/>
<keyword evidence="3 5" id="KW-0288">FMN</keyword>
<feature type="binding site" evidence="5">
    <location>
        <begin position="12"/>
        <end position="14"/>
    </location>
    <ligand>
        <name>FMN</name>
        <dbReference type="ChEBI" id="CHEBI:58210"/>
    </ligand>
</feature>
<evidence type="ECO:0000256" key="2">
    <source>
        <dbReference type="ARBA" id="ARBA00022630"/>
    </source>
</evidence>